<feature type="compositionally biased region" description="Basic and acidic residues" evidence="1">
    <location>
        <begin position="87"/>
        <end position="106"/>
    </location>
</feature>
<evidence type="ECO:0008006" key="4">
    <source>
        <dbReference type="Google" id="ProtNLM"/>
    </source>
</evidence>
<feature type="region of interest" description="Disordered" evidence="1">
    <location>
        <begin position="63"/>
        <end position="106"/>
    </location>
</feature>
<evidence type="ECO:0000313" key="2">
    <source>
        <dbReference type="EMBL" id="ERL07016.1"/>
    </source>
</evidence>
<dbReference type="PATRIC" id="fig|1125712.3.peg.1868"/>
<proteinExistence type="predicted"/>
<dbReference type="AlphaFoldDB" id="U2V2V3"/>
<keyword evidence="3" id="KW-1185">Reference proteome</keyword>
<accession>U2V2V3</accession>
<name>U2V2V3_9ACTN</name>
<dbReference type="Proteomes" id="UP000016638">
    <property type="component" value="Unassembled WGS sequence"/>
</dbReference>
<gene>
    <name evidence="2" type="ORF">HMPREF1316_1025</name>
</gene>
<evidence type="ECO:0000256" key="1">
    <source>
        <dbReference type="SAM" id="MobiDB-lite"/>
    </source>
</evidence>
<protein>
    <recommendedName>
        <fullName evidence="4">Histidine phosphatase superfamily (Branch 1) domain protein</fullName>
    </recommendedName>
</protein>
<evidence type="ECO:0000313" key="3">
    <source>
        <dbReference type="Proteomes" id="UP000016638"/>
    </source>
</evidence>
<sequence length="106" mass="12395">MVSHAGVMLDFYRRWLALFEVDCQTFCNCQTFHYRFEEGRFVCVEIIDPTSPHSSRRACLRRRAVRAGHSGPTSLASRRMHGRKRRQEASSHDARTRRGEQDHGFL</sequence>
<organism evidence="2 3">
    <name type="scientific">Olsenella profusa F0195</name>
    <dbReference type="NCBI Taxonomy" id="1125712"/>
    <lineage>
        <taxon>Bacteria</taxon>
        <taxon>Bacillati</taxon>
        <taxon>Actinomycetota</taxon>
        <taxon>Coriobacteriia</taxon>
        <taxon>Coriobacteriales</taxon>
        <taxon>Atopobiaceae</taxon>
        <taxon>Olsenella</taxon>
    </lineage>
</organism>
<dbReference type="STRING" id="1125712.HMPREF1316_1025"/>
<reference evidence="2 3" key="1">
    <citation type="submission" date="2013-08" db="EMBL/GenBank/DDBJ databases">
        <authorList>
            <person name="Durkin A.S."/>
            <person name="Haft D.R."/>
            <person name="McCorrison J."/>
            <person name="Torralba M."/>
            <person name="Gillis M."/>
            <person name="Haft D.H."/>
            <person name="Methe B."/>
            <person name="Sutton G."/>
            <person name="Nelson K.E."/>
        </authorList>
    </citation>
    <scope>NUCLEOTIDE SEQUENCE [LARGE SCALE GENOMIC DNA]</scope>
    <source>
        <strain evidence="2 3">F0195</strain>
    </source>
</reference>
<dbReference type="EMBL" id="AWEZ01000061">
    <property type="protein sequence ID" value="ERL07016.1"/>
    <property type="molecule type" value="Genomic_DNA"/>
</dbReference>
<comment type="caution">
    <text evidence="2">The sequence shown here is derived from an EMBL/GenBank/DDBJ whole genome shotgun (WGS) entry which is preliminary data.</text>
</comment>